<dbReference type="NCBIfam" id="TIGR00915">
    <property type="entry name" value="2A0602"/>
    <property type="match status" value="1"/>
</dbReference>
<dbReference type="SUPFAM" id="SSF82693">
    <property type="entry name" value="Multidrug efflux transporter AcrB pore domain, PN1, PN2, PC1 and PC2 subdomains"/>
    <property type="match status" value="3"/>
</dbReference>
<dbReference type="Gene3D" id="3.30.70.1430">
    <property type="entry name" value="Multidrug efflux transporter AcrB pore domain"/>
    <property type="match status" value="2"/>
</dbReference>
<feature type="transmembrane region" description="Helical" evidence="9">
    <location>
        <begin position="924"/>
        <end position="945"/>
    </location>
</feature>
<dbReference type="Gene3D" id="3.30.70.1320">
    <property type="entry name" value="Multidrug efflux transporter AcrB pore domain like"/>
    <property type="match status" value="1"/>
</dbReference>
<dbReference type="Proteomes" id="UP000234626">
    <property type="component" value="Unassembled WGS sequence"/>
</dbReference>
<keyword evidence="5 9" id="KW-0997">Cell inner membrane</keyword>
<comment type="caution">
    <text evidence="10">The sequence shown here is derived from an EMBL/GenBank/DDBJ whole genome shotgun (WGS) entry which is preliminary data.</text>
</comment>
<dbReference type="OrthoDB" id="9757904at2"/>
<keyword evidence="3 9" id="KW-0813">Transport</keyword>
<dbReference type="PANTHER" id="PTHR32063">
    <property type="match status" value="1"/>
</dbReference>
<dbReference type="FunFam" id="3.30.70.1430:FF:000002">
    <property type="entry name" value="Efflux pump membrane transporter"/>
    <property type="match status" value="1"/>
</dbReference>
<proteinExistence type="inferred from homology"/>
<name>A0A2N5EQL2_9GAMM</name>
<dbReference type="RefSeq" id="WP_072926463.1">
    <property type="nucleotide sequence ID" value="NZ_CP119395.1"/>
</dbReference>
<evidence type="ECO:0000256" key="1">
    <source>
        <dbReference type="ARBA" id="ARBA00004429"/>
    </source>
</evidence>
<dbReference type="InterPro" id="IPR004764">
    <property type="entry name" value="MdtF-like"/>
</dbReference>
<dbReference type="Gene3D" id="3.30.2090.10">
    <property type="entry name" value="Multidrug efflux transporter AcrB TolC docking domain, DN and DC subdomains"/>
    <property type="match status" value="2"/>
</dbReference>
<accession>A0A2N5EQL2</accession>
<dbReference type="Pfam" id="PF00873">
    <property type="entry name" value="ACR_tran"/>
    <property type="match status" value="1"/>
</dbReference>
<evidence type="ECO:0000256" key="2">
    <source>
        <dbReference type="ARBA" id="ARBA00010942"/>
    </source>
</evidence>
<dbReference type="SUPFAM" id="SSF82714">
    <property type="entry name" value="Multidrug efflux transporter AcrB TolC docking domain, DN and DC subdomains"/>
    <property type="match status" value="2"/>
</dbReference>
<dbReference type="Gene3D" id="1.20.1640.10">
    <property type="entry name" value="Multidrug efflux transporter AcrB transmembrane domain"/>
    <property type="match status" value="2"/>
</dbReference>
<evidence type="ECO:0000256" key="8">
    <source>
        <dbReference type="ARBA" id="ARBA00023136"/>
    </source>
</evidence>
<feature type="transmembrane region" description="Helical" evidence="9">
    <location>
        <begin position="12"/>
        <end position="33"/>
    </location>
</feature>
<dbReference type="AlphaFoldDB" id="A0A2N5EQL2"/>
<dbReference type="GO" id="GO:0042910">
    <property type="term" value="F:xenobiotic transmembrane transporter activity"/>
    <property type="evidence" value="ECO:0007669"/>
    <property type="project" value="TreeGrafter"/>
</dbReference>
<evidence type="ECO:0000313" key="10">
    <source>
        <dbReference type="EMBL" id="PLR51884.1"/>
    </source>
</evidence>
<evidence type="ECO:0000256" key="3">
    <source>
        <dbReference type="ARBA" id="ARBA00022448"/>
    </source>
</evidence>
<keyword evidence="8 9" id="KW-0472">Membrane</keyword>
<dbReference type="FunFam" id="3.30.2090.10:FF:000001">
    <property type="entry name" value="Efflux pump membrane transporter"/>
    <property type="match status" value="1"/>
</dbReference>
<evidence type="ECO:0000256" key="7">
    <source>
        <dbReference type="ARBA" id="ARBA00022989"/>
    </source>
</evidence>
<dbReference type="FunFam" id="1.20.1640.10:FF:000001">
    <property type="entry name" value="Efflux pump membrane transporter"/>
    <property type="match status" value="1"/>
</dbReference>
<comment type="subcellular location">
    <subcellularLocation>
        <location evidence="1 9">Cell inner membrane</location>
        <topology evidence="1 9">Multi-pass membrane protein</topology>
    </subcellularLocation>
</comment>
<organism evidence="10 11">
    <name type="scientific">Chimaeribacter arupi</name>
    <dbReference type="NCBI Taxonomy" id="2060066"/>
    <lineage>
        <taxon>Bacteria</taxon>
        <taxon>Pseudomonadati</taxon>
        <taxon>Pseudomonadota</taxon>
        <taxon>Gammaproteobacteria</taxon>
        <taxon>Enterobacterales</taxon>
        <taxon>Yersiniaceae</taxon>
        <taxon>Chimaeribacter</taxon>
    </lineage>
</organism>
<dbReference type="SUPFAM" id="SSF82866">
    <property type="entry name" value="Multidrug efflux transporter AcrB transmembrane domain"/>
    <property type="match status" value="2"/>
</dbReference>
<dbReference type="Gene3D" id="3.30.70.1440">
    <property type="entry name" value="Multidrug efflux transporter AcrB pore domain"/>
    <property type="match status" value="1"/>
</dbReference>
<evidence type="ECO:0000313" key="11">
    <source>
        <dbReference type="Proteomes" id="UP000234626"/>
    </source>
</evidence>
<dbReference type="NCBIfam" id="NF011706">
    <property type="entry name" value="PRK15127.1"/>
    <property type="match status" value="1"/>
</dbReference>
<feature type="transmembrane region" description="Helical" evidence="9">
    <location>
        <begin position="898"/>
        <end position="918"/>
    </location>
</feature>
<evidence type="ECO:0000256" key="4">
    <source>
        <dbReference type="ARBA" id="ARBA00022475"/>
    </source>
</evidence>
<evidence type="ECO:0000256" key="9">
    <source>
        <dbReference type="RuleBase" id="RU364070"/>
    </source>
</evidence>
<dbReference type="InterPro" id="IPR001036">
    <property type="entry name" value="Acrflvin-R"/>
</dbReference>
<evidence type="ECO:0000256" key="6">
    <source>
        <dbReference type="ARBA" id="ARBA00022692"/>
    </source>
</evidence>
<comment type="caution">
    <text evidence="9">Lacks conserved residue(s) required for the propagation of feature annotation.</text>
</comment>
<feature type="transmembrane region" description="Helical" evidence="9">
    <location>
        <begin position="366"/>
        <end position="390"/>
    </location>
</feature>
<dbReference type="GO" id="GO:0009636">
    <property type="term" value="P:response to toxic substance"/>
    <property type="evidence" value="ECO:0007669"/>
    <property type="project" value="UniProtKB-ARBA"/>
</dbReference>
<evidence type="ECO:0000256" key="5">
    <source>
        <dbReference type="ARBA" id="ARBA00022519"/>
    </source>
</evidence>
<keyword evidence="11" id="KW-1185">Reference proteome</keyword>
<feature type="transmembrane region" description="Helical" evidence="9">
    <location>
        <begin position="541"/>
        <end position="558"/>
    </location>
</feature>
<dbReference type="PRINTS" id="PR00702">
    <property type="entry name" value="ACRIFLAVINRP"/>
</dbReference>
<keyword evidence="7 9" id="KW-1133">Transmembrane helix</keyword>
<dbReference type="FunFam" id="3.30.70.1430:FF:000001">
    <property type="entry name" value="Efflux pump membrane transporter"/>
    <property type="match status" value="1"/>
</dbReference>
<sequence>MAKFFIDRPIFAWVIAIIIMLAGGLSILSLPIAQYPTVAPPAIEISANYPGADAQTVQDTVTQVIEQNMNGIDNLMYMSSSSDSSGSVTLTLTFASGTDADIAQVQVQNKLQLAMPLLPQEVQQQGIQVQKSSSSFLMVAGFVNNNGTMTQEDIADYVASNIQDPISRTSGVGDVQLFGSQYAMRIWMDPNKLTNFALTPVDVINAITVQNNQVAAGQLGGTPPVKGQQLNSSIIAQTRLTSTEEFGKILLKVNPDGSQVRLRDVATIELGGENYSVVARFNGQPAAGLGIKLATGANALDTSKAVKATLDKLKPFFPNGMQVVYPYDTTPFVQISINEVVKTLFEAIVLVFLVMYLFLQNFRATLIPTIAVPVVLLGTFAVIAAFGYSINTLTMFGMVLAIGLLVDDAIVVVENVERVMVEEGLPPKEATKKSMDQIQGALVGIALVLSAVFIPMAFFGGSTGVIYRQFSITIVSAMVLSVIVALILTPALCATMLKPVPKGHHDEKKGFFGWFNRMFESSTNHYTDSVGNILRSTGRYLLIYLLIVVGMALLFIRLPTSFLPEEDQGVFLTMVQLPAGATQERTQKVLDEVTNYYLEKEKANVNSVFAVNGFGFSGQGQNTGIAFVSLKDWSERSGAENKVPAIAGRAMGTFSAIKDAMVFPFNLPAIVELGTATGFDFQLIDQANLGHQKLTEARNQLLGMIAEHGDLLVGVRPNGLEDTPQFKLEIDQEKAEALGVSISDINTTLSSAWGGSYVNDFIDRGRVKKVYVQSQAEYRMLPSDLNNWYVRGSNGQMVPFSSFSTSHWEHGSPRLERYNGLPSMELLGQPAPGKSSGEAMAMMESLAAKLPTGIGYDWTGMSYQERLSGNQAPALYAISLIVVFLCLAALYESWSIPFSVMLVVPLGVIGALIAATFRGLSNDVYFQVGLLTTIGLSAKNAILIVEFAKDLMDKEGKGLVEATLEAVRMRLRPILMTSLAFILGVLPLVISTGAGSGAQNAVGTGVMGGMVTATILAIFFVPVFFVVVRRRFSKKSDDIEHSHSPAVSLDKH</sequence>
<dbReference type="InterPro" id="IPR027463">
    <property type="entry name" value="AcrB_DN_DC_subdom"/>
</dbReference>
<feature type="transmembrane region" description="Helical" evidence="9">
    <location>
        <begin position="874"/>
        <end position="891"/>
    </location>
</feature>
<dbReference type="EMBL" id="PJZK01000004">
    <property type="protein sequence ID" value="PLR51884.1"/>
    <property type="molecule type" value="Genomic_DNA"/>
</dbReference>
<feature type="transmembrane region" description="Helical" evidence="9">
    <location>
        <begin position="1006"/>
        <end position="1028"/>
    </location>
</feature>
<keyword evidence="4" id="KW-1003">Cell membrane</keyword>
<keyword evidence="6 9" id="KW-0812">Transmembrane</keyword>
<comment type="similarity">
    <text evidence="2 9">Belongs to the resistance-nodulation-cell division (RND) (TC 2.A.6) family.</text>
</comment>
<protein>
    <recommendedName>
        <fullName evidence="9">Efflux pump membrane transporter</fullName>
    </recommendedName>
</protein>
<reference evidence="10 11" key="1">
    <citation type="submission" date="2017-12" db="EMBL/GenBank/DDBJ databases">
        <title>Characterization of six clinical isolates of Enterochimera gen. nov., a novel genus of the Yersiniaciae family and the three species Enterochimera arupensis sp. nov., Enterochimera coloradensis sp. nov, and Enterochimera californica sp. nov.</title>
        <authorList>
            <person name="Rossi A."/>
            <person name="Fisher M."/>
        </authorList>
    </citation>
    <scope>NUCLEOTIDE SEQUENCE [LARGE SCALE GENOMIC DNA]</scope>
    <source>
        <strain evidence="10 11">2016Iso1</strain>
    </source>
</reference>
<feature type="transmembrane region" description="Helical" evidence="9">
    <location>
        <begin position="974"/>
        <end position="994"/>
    </location>
</feature>
<feature type="transmembrane region" description="Helical" evidence="9">
    <location>
        <begin position="437"/>
        <end position="458"/>
    </location>
</feature>
<feature type="transmembrane region" description="Helical" evidence="9">
    <location>
        <begin position="340"/>
        <end position="359"/>
    </location>
</feature>
<dbReference type="FunFam" id="1.20.1640.10:FF:000002">
    <property type="entry name" value="Efflux pump membrane transporter"/>
    <property type="match status" value="1"/>
</dbReference>
<feature type="transmembrane region" description="Helical" evidence="9">
    <location>
        <begin position="470"/>
        <end position="493"/>
    </location>
</feature>
<dbReference type="FunFam" id="3.30.2090.10:FF:000002">
    <property type="entry name" value="Efflux pump membrane transporter"/>
    <property type="match status" value="1"/>
</dbReference>
<dbReference type="GO" id="GO:0015562">
    <property type="term" value="F:efflux transmembrane transporter activity"/>
    <property type="evidence" value="ECO:0007669"/>
    <property type="project" value="InterPro"/>
</dbReference>
<dbReference type="PANTHER" id="PTHR32063:SF13">
    <property type="entry name" value="MULTIDRUG EFFLUX PUMP SUBUNIT ACRB-RELATED"/>
    <property type="match status" value="1"/>
</dbReference>
<dbReference type="GO" id="GO:0005886">
    <property type="term" value="C:plasma membrane"/>
    <property type="evidence" value="ECO:0007669"/>
    <property type="project" value="UniProtKB-SubCell"/>
</dbReference>
<dbReference type="NCBIfam" id="NF000282">
    <property type="entry name" value="RND_permease_1"/>
    <property type="match status" value="1"/>
</dbReference>
<gene>
    <name evidence="10" type="ORF">CYR34_06410</name>
</gene>